<dbReference type="InterPro" id="IPR015421">
    <property type="entry name" value="PyrdxlP-dep_Trfase_major"/>
</dbReference>
<dbReference type="InterPro" id="IPR015422">
    <property type="entry name" value="PyrdxlP-dep_Trfase_small"/>
</dbReference>
<dbReference type="OrthoDB" id="9780685at2"/>
<dbReference type="Gene3D" id="3.40.640.10">
    <property type="entry name" value="Type I PLP-dependent aspartate aminotransferase-like (Major domain)"/>
    <property type="match status" value="1"/>
</dbReference>
<dbReference type="KEGG" id="jeh:EJN90_01710"/>
<reference evidence="8" key="1">
    <citation type="submission" date="2018-12" db="EMBL/GenBank/DDBJ databases">
        <title>Complete genome sequencing of Jeotgalibaca sp. H21T32.</title>
        <authorList>
            <person name="Bae J.-W."/>
            <person name="Lee S.-Y."/>
        </authorList>
    </citation>
    <scope>NUCLEOTIDE SEQUENCE [LARGE SCALE GENOMIC DNA]</scope>
    <source>
        <strain evidence="8">H21T32</strain>
    </source>
</reference>
<dbReference type="FunFam" id="3.40.640.10:FF:000035">
    <property type="entry name" value="O-succinylhomoserine sulfhydrylase"/>
    <property type="match status" value="1"/>
</dbReference>
<feature type="modified residue" description="N6-(pyridoxal phosphate)lysine" evidence="5">
    <location>
        <position position="208"/>
    </location>
</feature>
<protein>
    <submittedName>
        <fullName evidence="7">O-acetylhomoserine aminocarboxypropyltransferase/cysteine synthase</fullName>
    </submittedName>
</protein>
<dbReference type="PANTHER" id="PTHR43797:SF2">
    <property type="entry name" value="HOMOCYSTEINE_CYSTEINE SYNTHASE"/>
    <property type="match status" value="1"/>
</dbReference>
<sequence>MTNEYKFETKAIHAGQEVDPTTGARALPIYQTTSFVFEDTQDGADKFALAKGGNIYTRLMNPTSGAFEARVTELEGGSVGLAVASGMAAITYAILTLAHNGDHVVSTSSLYGGTHTLFTHTFKNYGVDVSIVNTKDLQNVENAIQENTKAIFIETIGNPEGNVEDIEALADIAHKNGIPLIVDNTFATPYLCRPIEFGADIIVHSATKFIGGHGTSIGGVIVESGKFDWKQNDKFKGLSEPDDSYHGMIFADVFGPGAFVTKIRTSLLRDTGAAISPFNSFLLAQGLESLPVRMDRHIENAQKVAEYLNNHEKIEWVDFAGLPDNPYYELKNKYLPKGAGAIFTFGVKGGYEAGIKFIEALELFSLLANVGDAKSLVVHPASMTHSQLTEKELALGGVKPETIRVSIGLEHIDDIIADLEKGLGVI</sequence>
<dbReference type="InterPro" id="IPR054542">
    <property type="entry name" value="Cys_met_metab_PP"/>
</dbReference>
<comment type="cofactor">
    <cofactor evidence="1 6">
        <name>pyridoxal 5'-phosphate</name>
        <dbReference type="ChEBI" id="CHEBI:597326"/>
    </cofactor>
</comment>
<dbReference type="GO" id="GO:0003961">
    <property type="term" value="F:O-acetylhomoserine aminocarboxypropyltransferase activity"/>
    <property type="evidence" value="ECO:0007669"/>
    <property type="project" value="TreeGrafter"/>
</dbReference>
<dbReference type="EMBL" id="CP034465">
    <property type="protein sequence ID" value="AZP03489.1"/>
    <property type="molecule type" value="Genomic_DNA"/>
</dbReference>
<dbReference type="GO" id="GO:0004124">
    <property type="term" value="F:cysteine synthase activity"/>
    <property type="evidence" value="ECO:0007669"/>
    <property type="project" value="TreeGrafter"/>
</dbReference>
<comment type="similarity">
    <text evidence="2 6">Belongs to the trans-sulfuration enzymes family.</text>
</comment>
<evidence type="ECO:0000313" key="8">
    <source>
        <dbReference type="Proteomes" id="UP000273326"/>
    </source>
</evidence>
<dbReference type="SUPFAM" id="SSF53383">
    <property type="entry name" value="PLP-dependent transferases"/>
    <property type="match status" value="1"/>
</dbReference>
<accession>A0A3Q9BIZ9</accession>
<dbReference type="InterPro" id="IPR006235">
    <property type="entry name" value="OAc-hSer/O-AcSer_sulfhydrylase"/>
</dbReference>
<dbReference type="RefSeq" id="WP_126108580.1">
    <property type="nucleotide sequence ID" value="NZ_CP034465.1"/>
</dbReference>
<dbReference type="InterPro" id="IPR000277">
    <property type="entry name" value="Cys/Met-Metab_PyrdxlP-dep_enz"/>
</dbReference>
<name>A0A3Q9BIZ9_9LACT</name>
<evidence type="ECO:0000256" key="4">
    <source>
        <dbReference type="ARBA" id="ARBA00022898"/>
    </source>
</evidence>
<keyword evidence="4 5" id="KW-0663">Pyridoxal phosphate</keyword>
<dbReference type="Pfam" id="PF01053">
    <property type="entry name" value="Cys_Met_Meta_PP"/>
    <property type="match status" value="1"/>
</dbReference>
<dbReference type="GO" id="GO:0030170">
    <property type="term" value="F:pyridoxal phosphate binding"/>
    <property type="evidence" value="ECO:0007669"/>
    <property type="project" value="InterPro"/>
</dbReference>
<dbReference type="InterPro" id="IPR015424">
    <property type="entry name" value="PyrdxlP-dep_Trfase"/>
</dbReference>
<evidence type="ECO:0000256" key="2">
    <source>
        <dbReference type="ARBA" id="ARBA00009077"/>
    </source>
</evidence>
<evidence type="ECO:0000313" key="7">
    <source>
        <dbReference type="EMBL" id="AZP03489.1"/>
    </source>
</evidence>
<dbReference type="Proteomes" id="UP000273326">
    <property type="component" value="Chromosome"/>
</dbReference>
<keyword evidence="8" id="KW-1185">Reference proteome</keyword>
<evidence type="ECO:0000256" key="5">
    <source>
        <dbReference type="PIRSR" id="PIRSR001434-2"/>
    </source>
</evidence>
<dbReference type="PANTHER" id="PTHR43797">
    <property type="entry name" value="HOMOCYSTEINE/CYSTEINE SYNTHASE"/>
    <property type="match status" value="1"/>
</dbReference>
<keyword evidence="3 7" id="KW-0808">Transferase</keyword>
<gene>
    <name evidence="7" type="ORF">EJN90_01710</name>
</gene>
<dbReference type="GO" id="GO:0019346">
    <property type="term" value="P:transsulfuration"/>
    <property type="evidence" value="ECO:0007669"/>
    <property type="project" value="InterPro"/>
</dbReference>
<organism evidence="7 8">
    <name type="scientific">Jeotgalibaca ciconiae</name>
    <dbReference type="NCBI Taxonomy" id="2496265"/>
    <lineage>
        <taxon>Bacteria</taxon>
        <taxon>Bacillati</taxon>
        <taxon>Bacillota</taxon>
        <taxon>Bacilli</taxon>
        <taxon>Lactobacillales</taxon>
        <taxon>Carnobacteriaceae</taxon>
        <taxon>Jeotgalibaca</taxon>
    </lineage>
</organism>
<proteinExistence type="inferred from homology"/>
<evidence type="ECO:0000256" key="3">
    <source>
        <dbReference type="ARBA" id="ARBA00022679"/>
    </source>
</evidence>
<dbReference type="Gene3D" id="3.90.1150.10">
    <property type="entry name" value="Aspartate Aminotransferase, domain 1"/>
    <property type="match status" value="1"/>
</dbReference>
<dbReference type="GO" id="GO:0006535">
    <property type="term" value="P:cysteine biosynthetic process from serine"/>
    <property type="evidence" value="ECO:0007669"/>
    <property type="project" value="TreeGrafter"/>
</dbReference>
<dbReference type="PIRSF" id="PIRSF001434">
    <property type="entry name" value="CGS"/>
    <property type="match status" value="1"/>
</dbReference>
<dbReference type="NCBIfam" id="TIGR01326">
    <property type="entry name" value="OAH_OAS_sulfhy"/>
    <property type="match status" value="1"/>
</dbReference>
<dbReference type="GO" id="GO:0071269">
    <property type="term" value="P:L-homocysteine biosynthetic process"/>
    <property type="evidence" value="ECO:0007669"/>
    <property type="project" value="TreeGrafter"/>
</dbReference>
<dbReference type="GO" id="GO:0005737">
    <property type="term" value="C:cytoplasm"/>
    <property type="evidence" value="ECO:0007669"/>
    <property type="project" value="TreeGrafter"/>
</dbReference>
<dbReference type="PROSITE" id="PS00868">
    <property type="entry name" value="CYS_MET_METAB_PP"/>
    <property type="match status" value="1"/>
</dbReference>
<evidence type="ECO:0000256" key="6">
    <source>
        <dbReference type="RuleBase" id="RU362118"/>
    </source>
</evidence>
<dbReference type="CDD" id="cd00614">
    <property type="entry name" value="CGS_like"/>
    <property type="match status" value="1"/>
</dbReference>
<evidence type="ECO:0000256" key="1">
    <source>
        <dbReference type="ARBA" id="ARBA00001933"/>
    </source>
</evidence>
<dbReference type="AlphaFoldDB" id="A0A3Q9BIZ9"/>